<protein>
    <recommendedName>
        <fullName evidence="3">GrpB family protein</fullName>
    </recommendedName>
</protein>
<dbReference type="AlphaFoldDB" id="A0A414A848"/>
<dbReference type="InterPro" id="IPR007344">
    <property type="entry name" value="GrpB/CoaE"/>
</dbReference>
<organism evidence="1 2">
    <name type="scientific">Agathobacter rectalis</name>
    <dbReference type="NCBI Taxonomy" id="39491"/>
    <lineage>
        <taxon>Bacteria</taxon>
        <taxon>Bacillati</taxon>
        <taxon>Bacillota</taxon>
        <taxon>Clostridia</taxon>
        <taxon>Lachnospirales</taxon>
        <taxon>Lachnospiraceae</taxon>
        <taxon>Agathobacter</taxon>
    </lineage>
</organism>
<dbReference type="EMBL" id="QSHU01000001">
    <property type="protein sequence ID" value="RHC41989.1"/>
    <property type="molecule type" value="Genomic_DNA"/>
</dbReference>
<accession>A0A414A848</accession>
<name>A0A414A848_9FIRM</name>
<reference evidence="1 2" key="1">
    <citation type="submission" date="2018-08" db="EMBL/GenBank/DDBJ databases">
        <title>A genome reference for cultivated species of the human gut microbiota.</title>
        <authorList>
            <person name="Zou Y."/>
            <person name="Xue W."/>
            <person name="Luo G."/>
        </authorList>
    </citation>
    <scope>NUCLEOTIDE SEQUENCE [LARGE SCALE GENOMIC DNA]</scope>
    <source>
        <strain evidence="1 2">AM36-3AA</strain>
    </source>
</reference>
<evidence type="ECO:0000313" key="1">
    <source>
        <dbReference type="EMBL" id="RHC41989.1"/>
    </source>
</evidence>
<dbReference type="Pfam" id="PF04229">
    <property type="entry name" value="GrpB"/>
    <property type="match status" value="1"/>
</dbReference>
<gene>
    <name evidence="1" type="ORF">DW848_01300</name>
</gene>
<dbReference type="Proteomes" id="UP000286104">
    <property type="component" value="Unassembled WGS sequence"/>
</dbReference>
<evidence type="ECO:0000313" key="2">
    <source>
        <dbReference type="Proteomes" id="UP000286104"/>
    </source>
</evidence>
<dbReference type="Gene3D" id="3.30.460.10">
    <property type="entry name" value="Beta Polymerase, domain 2"/>
    <property type="match status" value="1"/>
</dbReference>
<dbReference type="RefSeq" id="WP_117920173.1">
    <property type="nucleotide sequence ID" value="NZ_QRUL01000022.1"/>
</dbReference>
<comment type="caution">
    <text evidence="1">The sequence shown here is derived from an EMBL/GenBank/DDBJ whole genome shotgun (WGS) entry which is preliminary data.</text>
</comment>
<dbReference type="InterPro" id="IPR043519">
    <property type="entry name" value="NT_sf"/>
</dbReference>
<evidence type="ECO:0008006" key="3">
    <source>
        <dbReference type="Google" id="ProtNLM"/>
    </source>
</evidence>
<dbReference type="SUPFAM" id="SSF81301">
    <property type="entry name" value="Nucleotidyltransferase"/>
    <property type="match status" value="1"/>
</dbReference>
<proteinExistence type="predicted"/>
<sequence length="49" mass="5894">MHFWEYLNVNENVVLQYENLKEELESKYADDRVAYTNGKQNMINKILGK</sequence>